<dbReference type="InterPro" id="IPR011652">
    <property type="entry name" value="MORN_2"/>
</dbReference>
<dbReference type="Gene3D" id="3.90.930.1">
    <property type="match status" value="1"/>
</dbReference>
<name>A0ABZ2TAL0_9ENTE</name>
<dbReference type="EMBL" id="CP147248">
    <property type="protein sequence ID" value="WYJ87179.1"/>
    <property type="molecule type" value="Genomic_DNA"/>
</dbReference>
<evidence type="ECO:0000313" key="2">
    <source>
        <dbReference type="Proteomes" id="UP000195080"/>
    </source>
</evidence>
<dbReference type="Pfam" id="PF07661">
    <property type="entry name" value="MORN_2"/>
    <property type="match status" value="1"/>
</dbReference>
<dbReference type="RefSeq" id="WP_086445358.1">
    <property type="nucleotide sequence ID" value="NZ_CP147248.1"/>
</dbReference>
<accession>A0ABZ2TAL0</accession>
<protein>
    <submittedName>
        <fullName evidence="1">Uncharacterized protein</fullName>
    </submittedName>
</protein>
<proteinExistence type="predicted"/>
<gene>
    <name evidence="1" type="ORF">A5866_002263</name>
</gene>
<dbReference type="SUPFAM" id="SSF82185">
    <property type="entry name" value="Histone H3 K4-specific methyltransferase SET7/9 N-terminal domain"/>
    <property type="match status" value="1"/>
</dbReference>
<keyword evidence="2" id="KW-1185">Reference proteome</keyword>
<organism evidence="1 2">
    <name type="scientific">Candidatus Enterococcus lemimoniae</name>
    <dbReference type="NCBI Taxonomy" id="1834167"/>
    <lineage>
        <taxon>Bacteria</taxon>
        <taxon>Bacillati</taxon>
        <taxon>Bacillota</taxon>
        <taxon>Bacilli</taxon>
        <taxon>Lactobacillales</taxon>
        <taxon>Enterococcaceae</taxon>
        <taxon>Enterococcus</taxon>
    </lineage>
</organism>
<dbReference type="Proteomes" id="UP000195080">
    <property type="component" value="Chromosome"/>
</dbReference>
<sequence length="150" mass="17442">MEDKQTDKILTKKYILEHGTNFEYLANGGKHGLEIVEFDENDNERVFTGLAYELYENGNLESYMFVRDGIKQGATVRFYSNGNIESISNMIDNVPEGKRIEYYENSAIKIEEERTGGFLMTFVKYDEDGNIIEEKKEPTDFDKMMVRKFG</sequence>
<reference evidence="2" key="1">
    <citation type="submission" date="2017-05" db="EMBL/GenBank/DDBJ databases">
        <title>The Genome Sequence of EEnterococcus faecalis 9F2_4866.</title>
        <authorList>
            <consortium name="The Broad Institute Genomics Platform"/>
            <consortium name="The Broad Institute Genomic Center for Infectious Diseases"/>
            <person name="Earl A."/>
            <person name="Manson A."/>
            <person name="Schwartman J."/>
            <person name="Gilmore M."/>
            <person name="Abouelleil A."/>
            <person name="Cao P."/>
            <person name="Chapman S."/>
            <person name="Cusick C."/>
            <person name="Shea T."/>
            <person name="Young S."/>
            <person name="Neafsey D."/>
            <person name="Nusbaum C."/>
            <person name="Birren B."/>
        </authorList>
    </citation>
    <scope>NUCLEOTIDE SEQUENCE [LARGE SCALE GENOMIC DNA]</scope>
    <source>
        <strain evidence="2">12C11_DIV0727</strain>
    </source>
</reference>
<evidence type="ECO:0000313" key="1">
    <source>
        <dbReference type="EMBL" id="WYJ87179.1"/>
    </source>
</evidence>